<accession>A0ABT3H5M2</accession>
<keyword evidence="14" id="KW-0282">Flagellum</keyword>
<comment type="caution">
    <text evidence="14">The sequence shown here is derived from an EMBL/GenBank/DDBJ whole genome shotgun (WGS) entry which is preliminary data.</text>
</comment>
<feature type="region of interest" description="Disordered" evidence="10">
    <location>
        <begin position="273"/>
        <end position="329"/>
    </location>
</feature>
<dbReference type="PANTHER" id="PTHR30046:SF0">
    <property type="entry name" value="FLAGELLAR M-RING PROTEIN"/>
    <property type="match status" value="1"/>
</dbReference>
<keyword evidence="6 11" id="KW-1133">Transmembrane helix</keyword>
<protein>
    <recommendedName>
        <fullName evidence="9">Flagellar M-ring protein</fullName>
    </recommendedName>
</protein>
<dbReference type="PRINTS" id="PR01009">
    <property type="entry name" value="FLGMRINGFLIF"/>
</dbReference>
<gene>
    <name evidence="14" type="ORF">M2319_000011</name>
</gene>
<feature type="transmembrane region" description="Helical" evidence="11">
    <location>
        <begin position="16"/>
        <end position="35"/>
    </location>
</feature>
<feature type="domain" description="Flagellar M-ring C-terminal" evidence="13">
    <location>
        <begin position="247"/>
        <end position="408"/>
    </location>
</feature>
<evidence type="ECO:0000256" key="8">
    <source>
        <dbReference type="ARBA" id="ARBA00023143"/>
    </source>
</evidence>
<keyword evidence="15" id="KW-1185">Reference proteome</keyword>
<comment type="function">
    <text evidence="9">The M ring may be actively involved in energy transduction.</text>
</comment>
<dbReference type="InterPro" id="IPR000067">
    <property type="entry name" value="FlgMring_FliF"/>
</dbReference>
<evidence type="ECO:0000256" key="6">
    <source>
        <dbReference type="ARBA" id="ARBA00022989"/>
    </source>
</evidence>
<dbReference type="Gene3D" id="3.30.300.30">
    <property type="match status" value="1"/>
</dbReference>
<evidence type="ECO:0000313" key="14">
    <source>
        <dbReference type="EMBL" id="MCW2305695.1"/>
    </source>
</evidence>
<evidence type="ECO:0000256" key="7">
    <source>
        <dbReference type="ARBA" id="ARBA00023136"/>
    </source>
</evidence>
<evidence type="ECO:0000256" key="1">
    <source>
        <dbReference type="ARBA" id="ARBA00004117"/>
    </source>
</evidence>
<keyword evidence="14" id="KW-0966">Cell projection</keyword>
<feature type="transmembrane region" description="Helical" evidence="11">
    <location>
        <begin position="432"/>
        <end position="453"/>
    </location>
</feature>
<keyword evidence="7 11" id="KW-0472">Membrane</keyword>
<keyword evidence="8 9" id="KW-0975">Bacterial flagellum</keyword>
<dbReference type="EMBL" id="JAOQNS010000001">
    <property type="protein sequence ID" value="MCW2305695.1"/>
    <property type="molecule type" value="Genomic_DNA"/>
</dbReference>
<dbReference type="PANTHER" id="PTHR30046">
    <property type="entry name" value="FLAGELLAR M-RING PROTEIN"/>
    <property type="match status" value="1"/>
</dbReference>
<evidence type="ECO:0000256" key="10">
    <source>
        <dbReference type="SAM" id="MobiDB-lite"/>
    </source>
</evidence>
<evidence type="ECO:0000256" key="2">
    <source>
        <dbReference type="ARBA" id="ARBA00004651"/>
    </source>
</evidence>
<feature type="compositionally biased region" description="Basic and acidic residues" evidence="10">
    <location>
        <begin position="285"/>
        <end position="297"/>
    </location>
</feature>
<comment type="subcellular location">
    <subcellularLocation>
        <location evidence="1 9">Bacterial flagellum basal body</location>
    </subcellularLocation>
    <subcellularLocation>
        <location evidence="2">Cell membrane</location>
        <topology evidence="2">Multi-pass membrane protein</topology>
    </subcellularLocation>
</comment>
<evidence type="ECO:0000259" key="12">
    <source>
        <dbReference type="Pfam" id="PF01514"/>
    </source>
</evidence>
<dbReference type="InterPro" id="IPR006182">
    <property type="entry name" value="FliF_N_dom"/>
</dbReference>
<dbReference type="InterPro" id="IPR043427">
    <property type="entry name" value="YscJ/FliF"/>
</dbReference>
<keyword evidence="5 11" id="KW-0812">Transmembrane</keyword>
<evidence type="ECO:0000256" key="4">
    <source>
        <dbReference type="ARBA" id="ARBA00022475"/>
    </source>
</evidence>
<evidence type="ECO:0000259" key="13">
    <source>
        <dbReference type="Pfam" id="PF08345"/>
    </source>
</evidence>
<evidence type="ECO:0000256" key="5">
    <source>
        <dbReference type="ARBA" id="ARBA00022692"/>
    </source>
</evidence>
<dbReference type="Proteomes" id="UP001209755">
    <property type="component" value="Unassembled WGS sequence"/>
</dbReference>
<dbReference type="RefSeq" id="WP_264599386.1">
    <property type="nucleotide sequence ID" value="NZ_JAOQNS010000001.1"/>
</dbReference>
<comment type="similarity">
    <text evidence="3 9">Belongs to the FliF family.</text>
</comment>
<dbReference type="Pfam" id="PF08345">
    <property type="entry name" value="YscJ_FliF_C"/>
    <property type="match status" value="1"/>
</dbReference>
<dbReference type="PIRSF" id="PIRSF004862">
    <property type="entry name" value="FliF"/>
    <property type="match status" value="1"/>
</dbReference>
<evidence type="ECO:0000256" key="3">
    <source>
        <dbReference type="ARBA" id="ARBA00007971"/>
    </source>
</evidence>
<dbReference type="InterPro" id="IPR013556">
    <property type="entry name" value="Flag_M-ring_C"/>
</dbReference>
<evidence type="ECO:0000256" key="11">
    <source>
        <dbReference type="SAM" id="Phobius"/>
    </source>
</evidence>
<evidence type="ECO:0000313" key="15">
    <source>
        <dbReference type="Proteomes" id="UP001209755"/>
    </source>
</evidence>
<name>A0ABT3H5M2_9HYPH</name>
<reference evidence="15" key="1">
    <citation type="submission" date="2023-07" db="EMBL/GenBank/DDBJ databases">
        <title>Genome sequencing of Purple Non-Sulfur Bacteria from various extreme environments.</title>
        <authorList>
            <person name="Mayer M."/>
        </authorList>
    </citation>
    <scope>NUCLEOTIDE SEQUENCE [LARGE SCALE GENOMIC DNA]</scope>
    <source>
        <strain evidence="15">DSM 17935</strain>
    </source>
</reference>
<dbReference type="Pfam" id="PF01514">
    <property type="entry name" value="YscJ_FliF"/>
    <property type="match status" value="1"/>
</dbReference>
<proteinExistence type="inferred from homology"/>
<keyword evidence="4" id="KW-1003">Cell membrane</keyword>
<keyword evidence="14" id="KW-0969">Cilium</keyword>
<feature type="compositionally biased region" description="Polar residues" evidence="10">
    <location>
        <begin position="302"/>
        <end position="315"/>
    </location>
</feature>
<dbReference type="InterPro" id="IPR045851">
    <property type="entry name" value="AMP-bd_C_sf"/>
</dbReference>
<evidence type="ECO:0000256" key="9">
    <source>
        <dbReference type="PIRNR" id="PIRNR004862"/>
    </source>
</evidence>
<dbReference type="NCBIfam" id="TIGR00206">
    <property type="entry name" value="fliF"/>
    <property type="match status" value="1"/>
</dbReference>
<feature type="domain" description="Flagellar M-ring N-terminal" evidence="12">
    <location>
        <begin position="38"/>
        <end position="211"/>
    </location>
</feature>
<organism evidence="14 15">
    <name type="scientific">Rhodobium gokarnense</name>
    <dbReference type="NCBI Taxonomy" id="364296"/>
    <lineage>
        <taxon>Bacteria</taxon>
        <taxon>Pseudomonadati</taxon>
        <taxon>Pseudomonadota</taxon>
        <taxon>Alphaproteobacteria</taxon>
        <taxon>Hyphomicrobiales</taxon>
        <taxon>Rhodobiaceae</taxon>
        <taxon>Rhodobium</taxon>
    </lineage>
</organism>
<sequence>MNGVVDFLKALGPARLGAMGAVAAILVGFFAIVMTRLSTPQMVPLYTDLSFADTTAIVRQLEATAVEYELRNDGAVVLVPEGTQLQVRMRLAEQGLPSGGNIGYEIFDKTDTLGTTSFVQSINHLRALEGELARTIKSINRISAARVHLVLPERQLFQRDKEEPSASIVVRVRGTLDRSHIAAIQHLVATAVEGLKPSNVSIVDETGRLLASGTEEDAQGLLATHLQERTVAYERRLRERIEGIVSEIVGSGRARVQVAAELDFNRITQTEQKFDPEGQVVRSSQSREENSTVRNEQKGVTAGNQIPNADQNANGDDNLPREASSTSEEITNYEISKTERTEVVEAGRIKRISVAVLVDGIYTPQEGGTLDYAPRSADDLERIAALVRSAVGFDDERGDQVEVVNLRFASAPSQLPLDGAEEGLFDFTKRDIFYFSELGVIVLLSLLTLLFIVRPLVRKIVEPEKEEVEVLTGPNGEVLQLNADGTPALPAPQEEENFADWFNDAQAEGENHANSIERVGGLIENYPNEAVSIVRTWLNEAPA</sequence>